<sequence length="185" mass="21660">MKPVFEETKSREQRLQTRNLKKQLFSLPNTSQYYEDIVPLEEHSNVHFDSNVSQEILIENNNSSIDETITRHHITIGTQTSNILRLFSTELLLADDETVQYYTGLETASKFSLVLITLLPMSNDIRYRWSRVVGISIEDQFLMLLIKLRRNTTDFELSKIFGELHQGVYYHMFQTATLVLQVIDR</sequence>
<gene>
    <name evidence="2" type="primary">LOC114250913</name>
</gene>
<dbReference type="OrthoDB" id="7331812at2759"/>
<evidence type="ECO:0000313" key="2">
    <source>
        <dbReference type="RefSeq" id="XP_028040810.1"/>
    </source>
</evidence>
<organism evidence="1 2">
    <name type="scientific">Bombyx mandarina</name>
    <name type="common">Wild silk moth</name>
    <name type="synonym">Wild silkworm</name>
    <dbReference type="NCBI Taxonomy" id="7092"/>
    <lineage>
        <taxon>Eukaryota</taxon>
        <taxon>Metazoa</taxon>
        <taxon>Ecdysozoa</taxon>
        <taxon>Arthropoda</taxon>
        <taxon>Hexapoda</taxon>
        <taxon>Insecta</taxon>
        <taxon>Pterygota</taxon>
        <taxon>Neoptera</taxon>
        <taxon>Endopterygota</taxon>
        <taxon>Lepidoptera</taxon>
        <taxon>Glossata</taxon>
        <taxon>Ditrysia</taxon>
        <taxon>Bombycoidea</taxon>
        <taxon>Bombycidae</taxon>
        <taxon>Bombycinae</taxon>
        <taxon>Bombyx</taxon>
    </lineage>
</organism>
<reference evidence="2" key="1">
    <citation type="submission" date="2025-08" db="UniProtKB">
        <authorList>
            <consortium name="RefSeq"/>
        </authorList>
    </citation>
    <scope>IDENTIFICATION</scope>
    <source>
        <tissue evidence="2">Silk gland</tissue>
    </source>
</reference>
<dbReference type="RefSeq" id="XP_028040810.1">
    <property type="nucleotide sequence ID" value="XM_028185009.1"/>
</dbReference>
<evidence type="ECO:0000313" key="1">
    <source>
        <dbReference type="Proteomes" id="UP000504629"/>
    </source>
</evidence>
<dbReference type="KEGG" id="bman:114250913"/>
<name>A0A6J2KFL7_BOMMA</name>
<protein>
    <submittedName>
        <fullName evidence="2">Uncharacterized protein LOC114250913</fullName>
    </submittedName>
</protein>
<proteinExistence type="predicted"/>
<dbReference type="AlphaFoldDB" id="A0A6J2KFL7"/>
<keyword evidence="1" id="KW-1185">Reference proteome</keyword>
<accession>A0A6J2KFL7</accession>
<dbReference type="GeneID" id="114250913"/>
<dbReference type="Proteomes" id="UP000504629">
    <property type="component" value="Unplaced"/>
</dbReference>